<dbReference type="RefSeq" id="WP_011210800.1">
    <property type="nucleotide sequence ID" value="NC_006361.1"/>
</dbReference>
<dbReference type="HOGENOM" id="CLU_065357_0_0_11"/>
<dbReference type="GO" id="GO:0009086">
    <property type="term" value="P:methionine biosynthetic process"/>
    <property type="evidence" value="ECO:0007669"/>
    <property type="project" value="InterPro"/>
</dbReference>
<dbReference type="AlphaFoldDB" id="Q5YRS6"/>
<keyword evidence="3" id="KW-1185">Reference proteome</keyword>
<dbReference type="EMBL" id="AP006618">
    <property type="protein sequence ID" value="BAD59115.1"/>
    <property type="molecule type" value="Genomic_DNA"/>
</dbReference>
<dbReference type="STRING" id="247156.NFA_42660"/>
<dbReference type="GO" id="GO:0008270">
    <property type="term" value="F:zinc ion binding"/>
    <property type="evidence" value="ECO:0007669"/>
    <property type="project" value="InterPro"/>
</dbReference>
<evidence type="ECO:0000259" key="1">
    <source>
        <dbReference type="Pfam" id="PF01717"/>
    </source>
</evidence>
<feature type="domain" description="Cobalamin-independent methionine synthase MetE C-terminal/archaeal" evidence="1">
    <location>
        <begin position="7"/>
        <end position="326"/>
    </location>
</feature>
<dbReference type="GeneID" id="61134896"/>
<dbReference type="Gene3D" id="3.20.20.210">
    <property type="match status" value="1"/>
</dbReference>
<dbReference type="Proteomes" id="UP000006820">
    <property type="component" value="Chromosome"/>
</dbReference>
<dbReference type="GO" id="GO:0003871">
    <property type="term" value="F:5-methyltetrahydropteroyltriglutamate-homocysteine S-methyltransferase activity"/>
    <property type="evidence" value="ECO:0007669"/>
    <property type="project" value="InterPro"/>
</dbReference>
<gene>
    <name evidence="2" type="ordered locus">NFA_42660</name>
</gene>
<dbReference type="eggNOG" id="COG0620">
    <property type="taxonomic scope" value="Bacteria"/>
</dbReference>
<evidence type="ECO:0000313" key="3">
    <source>
        <dbReference type="Proteomes" id="UP000006820"/>
    </source>
</evidence>
<protein>
    <recommendedName>
        <fullName evidence="1">Cobalamin-independent methionine synthase MetE C-terminal/archaeal domain-containing protein</fullName>
    </recommendedName>
</protein>
<dbReference type="OrthoDB" id="5242426at2"/>
<evidence type="ECO:0000313" key="2">
    <source>
        <dbReference type="EMBL" id="BAD59115.1"/>
    </source>
</evidence>
<reference evidence="2 3" key="1">
    <citation type="journal article" date="2004" name="Proc. Natl. Acad. Sci. U.S.A.">
        <title>The complete genomic sequence of Nocardia farcinica IFM 10152.</title>
        <authorList>
            <person name="Ishikawa J."/>
            <person name="Yamashita A."/>
            <person name="Mikami Y."/>
            <person name="Hoshino Y."/>
            <person name="Kurita H."/>
            <person name="Hotta K."/>
            <person name="Shiba T."/>
            <person name="Hattori M."/>
        </authorList>
    </citation>
    <scope>NUCLEOTIDE SEQUENCE [LARGE SCALE GENOMIC DNA]</scope>
    <source>
        <strain evidence="2 3">IFM 10152</strain>
    </source>
</reference>
<organism evidence="2 3">
    <name type="scientific">Nocardia farcinica (strain IFM 10152)</name>
    <dbReference type="NCBI Taxonomy" id="247156"/>
    <lineage>
        <taxon>Bacteria</taxon>
        <taxon>Bacillati</taxon>
        <taxon>Actinomycetota</taxon>
        <taxon>Actinomycetes</taxon>
        <taxon>Mycobacteriales</taxon>
        <taxon>Nocardiaceae</taxon>
        <taxon>Nocardia</taxon>
    </lineage>
</organism>
<dbReference type="InterPro" id="IPR002629">
    <property type="entry name" value="Met_Synth_C/arc"/>
</dbReference>
<dbReference type="SUPFAM" id="SSF51726">
    <property type="entry name" value="UROD/MetE-like"/>
    <property type="match status" value="1"/>
</dbReference>
<dbReference type="Pfam" id="PF01717">
    <property type="entry name" value="Meth_synt_2"/>
    <property type="match status" value="1"/>
</dbReference>
<name>Q5YRS6_NOCFA</name>
<dbReference type="KEGG" id="nfa:NFA_42660"/>
<dbReference type="InterPro" id="IPR038071">
    <property type="entry name" value="UROD/MetE-like_sf"/>
</dbReference>
<dbReference type="CDD" id="cd03310">
    <property type="entry name" value="CIMS_like"/>
    <property type="match status" value="1"/>
</dbReference>
<sequence>MRGGVATGVGSWPGTDPREAAATVLGELPDLAHLVELPERGVGADMIGRVSALLVDLRFDTSTRGYRLTPRPGAVSRRARDLLRADLDALEEAWETSGSAGTGRVLKLQSAGPLTLAAQVELPNGHRALTDPGAVRDLADSLAEGLAGHAEEVRARLGAEVVLQLDEPSLGAVLAGTLRGVSALDTVRALPEPEAQAVLDRVIDAQSAPVVLHSCADRPPLALLRRTAAAALAVDVSTLGTADLDHLGEALDSGTRLVLGLVPTTEPAGEFGWREAAEPGVRLIDRLGFPRTLLATHILVAPACGLAGAPLSWARRALTLAAEVTRAYTESPESLHL</sequence>
<proteinExistence type="predicted"/>
<accession>Q5YRS6</accession>